<keyword evidence="1" id="KW-1133">Transmembrane helix</keyword>
<keyword evidence="1" id="KW-0472">Membrane</keyword>
<gene>
    <name evidence="2" type="ORF">LCGC14_0322680</name>
</gene>
<protein>
    <submittedName>
        <fullName evidence="2">Uncharacterized protein</fullName>
    </submittedName>
</protein>
<evidence type="ECO:0000256" key="1">
    <source>
        <dbReference type="SAM" id="Phobius"/>
    </source>
</evidence>
<keyword evidence="1" id="KW-0812">Transmembrane</keyword>
<feature type="transmembrane region" description="Helical" evidence="1">
    <location>
        <begin position="21"/>
        <end position="39"/>
    </location>
</feature>
<sequence>MIRYNSSVIIRNRSRCARIGMVIVVSVYAVVAIFLAIFIEVLRRL</sequence>
<proteinExistence type="predicted"/>
<accession>A0A0F9TNZ4</accession>
<organism evidence="2">
    <name type="scientific">marine sediment metagenome</name>
    <dbReference type="NCBI Taxonomy" id="412755"/>
    <lineage>
        <taxon>unclassified sequences</taxon>
        <taxon>metagenomes</taxon>
        <taxon>ecological metagenomes</taxon>
    </lineage>
</organism>
<name>A0A0F9TNZ4_9ZZZZ</name>
<dbReference type="EMBL" id="LAZR01000220">
    <property type="protein sequence ID" value="KKN81049.1"/>
    <property type="molecule type" value="Genomic_DNA"/>
</dbReference>
<comment type="caution">
    <text evidence="2">The sequence shown here is derived from an EMBL/GenBank/DDBJ whole genome shotgun (WGS) entry which is preliminary data.</text>
</comment>
<reference evidence="2" key="1">
    <citation type="journal article" date="2015" name="Nature">
        <title>Complex archaea that bridge the gap between prokaryotes and eukaryotes.</title>
        <authorList>
            <person name="Spang A."/>
            <person name="Saw J.H."/>
            <person name="Jorgensen S.L."/>
            <person name="Zaremba-Niedzwiedzka K."/>
            <person name="Martijn J."/>
            <person name="Lind A.E."/>
            <person name="van Eijk R."/>
            <person name="Schleper C."/>
            <person name="Guy L."/>
            <person name="Ettema T.J."/>
        </authorList>
    </citation>
    <scope>NUCLEOTIDE SEQUENCE</scope>
</reference>
<evidence type="ECO:0000313" key="2">
    <source>
        <dbReference type="EMBL" id="KKN81049.1"/>
    </source>
</evidence>
<dbReference type="AlphaFoldDB" id="A0A0F9TNZ4"/>